<dbReference type="InterPro" id="IPR052057">
    <property type="entry name" value="IS150/IS1296_orfA-like"/>
</dbReference>
<dbReference type="PANTHER" id="PTHR33795">
    <property type="entry name" value="INSERTION ELEMENT IS150 PROTEIN INSJ"/>
    <property type="match status" value="1"/>
</dbReference>
<evidence type="ECO:0000313" key="4">
    <source>
        <dbReference type="Proteomes" id="UP000053612"/>
    </source>
</evidence>
<proteinExistence type="inferred from homology"/>
<dbReference type="PANTHER" id="PTHR33795:SF1">
    <property type="entry name" value="INSERTION ELEMENT IS150 PROTEIN INSJ"/>
    <property type="match status" value="1"/>
</dbReference>
<dbReference type="PATRIC" id="fig|1360.103.peg.1946"/>
<comment type="caution">
    <text evidence="3">The sequence shown here is derived from an EMBL/GenBank/DDBJ whole genome shotgun (WGS) entry which is preliminary data.</text>
</comment>
<dbReference type="InterPro" id="IPR055247">
    <property type="entry name" value="InsJ-like_HTH"/>
</dbReference>
<reference evidence="4" key="1">
    <citation type="submission" date="2015-10" db="EMBL/GenBank/DDBJ databases">
        <title>Draft Genome Sequences of 11 Lactococcus lactis subspecies cremoris strains.</title>
        <authorList>
            <person name="Wels M."/>
            <person name="Backus L."/>
            <person name="Boekhorst J."/>
            <person name="Dijkstra A."/>
            <person name="Beerthuizen M."/>
            <person name="Kelly W."/>
            <person name="Siezen R."/>
            <person name="Bachmann H."/>
            <person name="Van Hijum S."/>
        </authorList>
    </citation>
    <scope>NUCLEOTIDE SEQUENCE [LARGE SCALE GENOMIC DNA]</scope>
    <source>
        <strain evidence="4">LMG9449</strain>
    </source>
</reference>
<dbReference type="SUPFAM" id="SSF46689">
    <property type="entry name" value="Homeodomain-like"/>
    <property type="match status" value="1"/>
</dbReference>
<name>A0A0V8C4V1_LACLL</name>
<dbReference type="EMBL" id="LKLS01000012">
    <property type="protein sequence ID" value="KSU22172.1"/>
    <property type="molecule type" value="Genomic_DNA"/>
</dbReference>
<accession>A0A0V8C4V1</accession>
<dbReference type="InterPro" id="IPR010921">
    <property type="entry name" value="Trp_repressor/repl_initiator"/>
</dbReference>
<feature type="domain" description="Insertion element IS150 protein InsJ-like helix-turn-helix" evidence="2">
    <location>
        <begin position="8"/>
        <end position="58"/>
    </location>
</feature>
<dbReference type="Pfam" id="PF13518">
    <property type="entry name" value="HTH_28"/>
    <property type="match status" value="1"/>
</dbReference>
<evidence type="ECO:0000313" key="3">
    <source>
        <dbReference type="EMBL" id="KSU22172.1"/>
    </source>
</evidence>
<dbReference type="GO" id="GO:0043565">
    <property type="term" value="F:sequence-specific DNA binding"/>
    <property type="evidence" value="ECO:0007669"/>
    <property type="project" value="InterPro"/>
</dbReference>
<dbReference type="Proteomes" id="UP000053612">
    <property type="component" value="Unassembled WGS sequence"/>
</dbReference>
<comment type="similarity">
    <text evidence="1">Belongs to the IS150/IS1296 orfA family.</text>
</comment>
<dbReference type="RefSeq" id="WP_096816260.1">
    <property type="nucleotide sequence ID" value="NZ_JALBVA010000034.1"/>
</dbReference>
<dbReference type="GO" id="GO:0006313">
    <property type="term" value="P:DNA transposition"/>
    <property type="evidence" value="ECO:0007669"/>
    <property type="project" value="InterPro"/>
</dbReference>
<organism evidence="3 4">
    <name type="scientific">Lactococcus lactis subsp. lactis</name>
    <name type="common">Streptococcus lactis</name>
    <dbReference type="NCBI Taxonomy" id="1360"/>
    <lineage>
        <taxon>Bacteria</taxon>
        <taxon>Bacillati</taxon>
        <taxon>Bacillota</taxon>
        <taxon>Bacilli</taxon>
        <taxon>Lactobacillales</taxon>
        <taxon>Streptococcaceae</taxon>
        <taxon>Lactococcus</taxon>
    </lineage>
</organism>
<protein>
    <submittedName>
        <fullName evidence="3">Mobile element protein</fullName>
    </submittedName>
</protein>
<dbReference type="InterPro" id="IPR009057">
    <property type="entry name" value="Homeodomain-like_sf"/>
</dbReference>
<gene>
    <name evidence="3" type="ORF">LMG9449_0349</name>
</gene>
<dbReference type="Pfam" id="PF01527">
    <property type="entry name" value="HTH_Tnp_1"/>
    <property type="match status" value="1"/>
</dbReference>
<dbReference type="InterPro" id="IPR002514">
    <property type="entry name" value="Transposase_8"/>
</dbReference>
<sequence length="150" mass="17491">MTKYSPEFKLKIVREYLEGKISAAELAQKYNILSSGGVKGWIKEYRLRGKAAFQKNSKEKKNYSTEFKENAVKLYLTTDFTYQEVSCQLDIRTMGLLCTWVNQYRKYGEIPEPKKHGRRRNMELKNPMNDVSNSSDEAYLQHIKGSVAKF</sequence>
<dbReference type="Gene3D" id="1.10.10.60">
    <property type="entry name" value="Homeodomain-like"/>
    <property type="match status" value="1"/>
</dbReference>
<dbReference type="Gene3D" id="1.10.10.10">
    <property type="entry name" value="Winged helix-like DNA-binding domain superfamily/Winged helix DNA-binding domain"/>
    <property type="match status" value="1"/>
</dbReference>
<evidence type="ECO:0000259" key="2">
    <source>
        <dbReference type="Pfam" id="PF13518"/>
    </source>
</evidence>
<dbReference type="GO" id="GO:0004803">
    <property type="term" value="F:transposase activity"/>
    <property type="evidence" value="ECO:0007669"/>
    <property type="project" value="InterPro"/>
</dbReference>
<dbReference type="SUPFAM" id="SSF48295">
    <property type="entry name" value="TrpR-like"/>
    <property type="match status" value="1"/>
</dbReference>
<dbReference type="InterPro" id="IPR036388">
    <property type="entry name" value="WH-like_DNA-bd_sf"/>
</dbReference>
<evidence type="ECO:0000256" key="1">
    <source>
        <dbReference type="ARBA" id="ARBA00038232"/>
    </source>
</evidence>
<dbReference type="AlphaFoldDB" id="A0A0V8C4V1"/>